<dbReference type="Proteomes" id="UP000049983">
    <property type="component" value="Unassembled WGS sequence"/>
</dbReference>
<dbReference type="InterPro" id="IPR001453">
    <property type="entry name" value="MoaB/Mog_dom"/>
</dbReference>
<reference evidence="3" key="1">
    <citation type="submission" date="2015-07" db="EMBL/GenBank/DDBJ databases">
        <authorList>
            <person name="Rodrigo-Torres Lidia"/>
            <person name="Arahal R.David."/>
        </authorList>
    </citation>
    <scope>NUCLEOTIDE SEQUENCE [LARGE SCALE GENOMIC DNA]</scope>
    <source>
        <strain evidence="3">CECT 5096</strain>
    </source>
</reference>
<organism evidence="2 3">
    <name type="scientific">Roseibium album</name>
    <dbReference type="NCBI Taxonomy" id="311410"/>
    <lineage>
        <taxon>Bacteria</taxon>
        <taxon>Pseudomonadati</taxon>
        <taxon>Pseudomonadota</taxon>
        <taxon>Alphaproteobacteria</taxon>
        <taxon>Hyphomicrobiales</taxon>
        <taxon>Stappiaceae</taxon>
        <taxon>Roseibium</taxon>
    </lineage>
</organism>
<dbReference type="SMART" id="SM00852">
    <property type="entry name" value="MoCF_biosynth"/>
    <property type="match status" value="1"/>
</dbReference>
<proteinExistence type="predicted"/>
<dbReference type="Pfam" id="PF24102">
    <property type="entry name" value="FLAD1_M"/>
    <property type="match status" value="1"/>
</dbReference>
<dbReference type="AlphaFoldDB" id="A0A0M6ZAA0"/>
<protein>
    <submittedName>
        <fullName evidence="2">Exported protein 10</fullName>
    </submittedName>
</protein>
<evidence type="ECO:0000259" key="1">
    <source>
        <dbReference type="SMART" id="SM00852"/>
    </source>
</evidence>
<dbReference type="RefSeq" id="WP_055116857.1">
    <property type="nucleotide sequence ID" value="NZ_CANKXR010000007.1"/>
</dbReference>
<dbReference type="CDD" id="cd00885">
    <property type="entry name" value="cinA"/>
    <property type="match status" value="1"/>
</dbReference>
<dbReference type="InterPro" id="IPR050101">
    <property type="entry name" value="CinA"/>
</dbReference>
<dbReference type="STRING" id="311410.LA5095_02890"/>
<gene>
    <name evidence="2" type="primary">cinA</name>
    <name evidence="2" type="ORF">LA5096_00259</name>
</gene>
<dbReference type="InterPro" id="IPR036425">
    <property type="entry name" value="MoaB/Mog-like_dom_sf"/>
</dbReference>
<dbReference type="PANTHER" id="PTHR13939:SF0">
    <property type="entry name" value="NMN AMIDOHYDROLASE-LIKE PROTEIN YFAY"/>
    <property type="match status" value="1"/>
</dbReference>
<keyword evidence="3" id="KW-1185">Reference proteome</keyword>
<dbReference type="PANTHER" id="PTHR13939">
    <property type="entry name" value="NICOTINAMIDE-NUCLEOTIDE AMIDOHYDROLASE PNCC"/>
    <property type="match status" value="1"/>
</dbReference>
<name>A0A0M6ZAA0_9HYPH</name>
<dbReference type="Gene3D" id="3.40.980.10">
    <property type="entry name" value="MoaB/Mog-like domain"/>
    <property type="match status" value="1"/>
</dbReference>
<accession>A0A0M6ZAA0</accession>
<dbReference type="SUPFAM" id="SSF53218">
    <property type="entry name" value="Molybdenum cofactor biosynthesis proteins"/>
    <property type="match status" value="1"/>
</dbReference>
<evidence type="ECO:0000313" key="3">
    <source>
        <dbReference type="Proteomes" id="UP000049983"/>
    </source>
</evidence>
<dbReference type="InterPro" id="IPR056596">
    <property type="entry name" value="FLAD1_M"/>
</dbReference>
<dbReference type="OrthoDB" id="9801454at2"/>
<feature type="domain" description="MoaB/Mog" evidence="1">
    <location>
        <begin position="13"/>
        <end position="173"/>
    </location>
</feature>
<dbReference type="EMBL" id="CXWC01000001">
    <property type="protein sequence ID" value="CTQ64097.1"/>
    <property type="molecule type" value="Genomic_DNA"/>
</dbReference>
<evidence type="ECO:0000313" key="2">
    <source>
        <dbReference type="EMBL" id="CTQ64097.1"/>
    </source>
</evidence>
<dbReference type="Pfam" id="PF00994">
    <property type="entry name" value="MoCF_biosynth"/>
    <property type="match status" value="1"/>
</dbReference>
<sequence>MTGQKADDIVTAAFLVIGDEILSGRTKDKNIGFVADYMTSLGIDLKEVRVVPDEQDQIVAAINALRTKFNYVFTSGGIGPTHDDITAESVAAAFDVPLNLDPRAVAIMEKHYEPGQFTPARQRMARIPEGADLIENKVSKAPGFRIENVHVMAGVPSIMQAMLDAIAPTLTTGRKMLSRTVAADMPESRIADRLAAIQDAHPETLIGSYPNASDGKFTTQIVIRSRDEAILTAAAQDVAQAVAELLGS</sequence>
<dbReference type="GeneID" id="97667725"/>